<evidence type="ECO:0000256" key="1">
    <source>
        <dbReference type="SAM" id="Phobius"/>
    </source>
</evidence>
<sequence length="153" mass="15871">MTVQNARSKWGRAKFGGSTAQLLCASLAAGVLLSAALGWLFMVLRNGDRPLLSFAVMAVFTLPVAAVLAWAVLVDRSTLAGALEKPEDSVESAWYEKAASGAFTDILLVGGLGCAALTFLGTEGTAGLVLGGVVAFAMLDFGARYLWLKKTAA</sequence>
<name>A0ABP5A568_9MICC</name>
<proteinExistence type="predicted"/>
<keyword evidence="1" id="KW-1133">Transmembrane helix</keyword>
<keyword evidence="1" id="KW-0812">Transmembrane</keyword>
<evidence type="ECO:0000313" key="2">
    <source>
        <dbReference type="EMBL" id="GAA1902993.1"/>
    </source>
</evidence>
<feature type="transmembrane region" description="Helical" evidence="1">
    <location>
        <begin position="20"/>
        <end position="44"/>
    </location>
</feature>
<protein>
    <submittedName>
        <fullName evidence="2">Uncharacterized protein</fullName>
    </submittedName>
</protein>
<dbReference type="EMBL" id="BAAALV010000001">
    <property type="protein sequence ID" value="GAA1902993.1"/>
    <property type="molecule type" value="Genomic_DNA"/>
</dbReference>
<keyword evidence="3" id="KW-1185">Reference proteome</keyword>
<feature type="transmembrane region" description="Helical" evidence="1">
    <location>
        <begin position="98"/>
        <end position="120"/>
    </location>
</feature>
<gene>
    <name evidence="2" type="ORF">GCM10009688_03640</name>
</gene>
<accession>A0ABP5A568</accession>
<feature type="transmembrane region" description="Helical" evidence="1">
    <location>
        <begin position="51"/>
        <end position="73"/>
    </location>
</feature>
<feature type="transmembrane region" description="Helical" evidence="1">
    <location>
        <begin position="127"/>
        <end position="147"/>
    </location>
</feature>
<keyword evidence="1" id="KW-0472">Membrane</keyword>
<evidence type="ECO:0000313" key="3">
    <source>
        <dbReference type="Proteomes" id="UP001500784"/>
    </source>
</evidence>
<organism evidence="2 3">
    <name type="scientific">Arthrobacter gandavensis</name>
    <dbReference type="NCBI Taxonomy" id="169960"/>
    <lineage>
        <taxon>Bacteria</taxon>
        <taxon>Bacillati</taxon>
        <taxon>Actinomycetota</taxon>
        <taxon>Actinomycetes</taxon>
        <taxon>Micrococcales</taxon>
        <taxon>Micrococcaceae</taxon>
        <taxon>Arthrobacter</taxon>
    </lineage>
</organism>
<dbReference type="Proteomes" id="UP001500784">
    <property type="component" value="Unassembled WGS sequence"/>
</dbReference>
<comment type="caution">
    <text evidence="2">The sequence shown here is derived from an EMBL/GenBank/DDBJ whole genome shotgun (WGS) entry which is preliminary data.</text>
</comment>
<reference evidence="3" key="1">
    <citation type="journal article" date="2019" name="Int. J. Syst. Evol. Microbiol.">
        <title>The Global Catalogue of Microorganisms (GCM) 10K type strain sequencing project: providing services to taxonomists for standard genome sequencing and annotation.</title>
        <authorList>
            <consortium name="The Broad Institute Genomics Platform"/>
            <consortium name="The Broad Institute Genome Sequencing Center for Infectious Disease"/>
            <person name="Wu L."/>
            <person name="Ma J."/>
        </authorList>
    </citation>
    <scope>NUCLEOTIDE SEQUENCE [LARGE SCALE GENOMIC DNA]</scope>
    <source>
        <strain evidence="3">JCM 13316</strain>
    </source>
</reference>
<dbReference type="RefSeq" id="WP_152227759.1">
    <property type="nucleotide sequence ID" value="NZ_BAAALV010000001.1"/>
</dbReference>